<dbReference type="EMBL" id="JBGBZA010000002">
    <property type="protein sequence ID" value="MEY9314917.1"/>
    <property type="molecule type" value="Genomic_DNA"/>
</dbReference>
<sequence length="289" mass="31535">MSLDPSEPRSDYWAGFVFLREPARISRCWIGCTDRSGPAPPAPAPRPGFARVLAASNTGAFVAACARISAAFCEAERVGEGGPGFGQEPSRPRIAKAQTAGRSRSTVRRWRIYTPRHAPAATLERNLTFALKNEAIELAILKRLFLAVREEIAELVKQTPIGLYTRRIWFLYKWLLGPELNLPTADKISYVDAVDTELQFANSGQNSIRHRVRNNLPGTSDFWPLVFKMSCQALAELLPPPCGTGLSAGAETPACAGFSPFGLPSLTEAATRRMPPSRVLVKGLGQGSW</sequence>
<protein>
    <submittedName>
        <fullName evidence="1">Uncharacterized protein</fullName>
    </submittedName>
</protein>
<keyword evidence="2" id="KW-1185">Reference proteome</keyword>
<name>A0ABV4EUT2_BRAEL</name>
<evidence type="ECO:0000313" key="2">
    <source>
        <dbReference type="Proteomes" id="UP001565471"/>
    </source>
</evidence>
<organism evidence="1 2">
    <name type="scientific">Bradyrhizobium elkanii</name>
    <dbReference type="NCBI Taxonomy" id="29448"/>
    <lineage>
        <taxon>Bacteria</taxon>
        <taxon>Pseudomonadati</taxon>
        <taxon>Pseudomonadota</taxon>
        <taxon>Alphaproteobacteria</taxon>
        <taxon>Hyphomicrobiales</taxon>
        <taxon>Nitrobacteraceae</taxon>
        <taxon>Bradyrhizobium</taxon>
    </lineage>
</organism>
<gene>
    <name evidence="1" type="ORF">ABIF29_001716</name>
</gene>
<proteinExistence type="predicted"/>
<comment type="caution">
    <text evidence="1">The sequence shown here is derived from an EMBL/GenBank/DDBJ whole genome shotgun (WGS) entry which is preliminary data.</text>
</comment>
<reference evidence="1 2" key="1">
    <citation type="submission" date="2024-07" db="EMBL/GenBank/DDBJ databases">
        <title>Genomic Encyclopedia of Type Strains, Phase V (KMG-V): Genome sequencing to study the core and pangenomes of soil and plant-associated prokaryotes.</title>
        <authorList>
            <person name="Whitman W."/>
        </authorList>
    </citation>
    <scope>NUCLEOTIDE SEQUENCE [LARGE SCALE GENOMIC DNA]</scope>
    <source>
        <strain evidence="1 2">USDA 415</strain>
    </source>
</reference>
<accession>A0ABV4EUT2</accession>
<evidence type="ECO:0000313" key="1">
    <source>
        <dbReference type="EMBL" id="MEY9314917.1"/>
    </source>
</evidence>
<dbReference type="Proteomes" id="UP001565471">
    <property type="component" value="Unassembled WGS sequence"/>
</dbReference>